<feature type="compositionally biased region" description="Polar residues" evidence="1">
    <location>
        <begin position="30"/>
        <end position="46"/>
    </location>
</feature>
<accession>A0A183BFC8</accession>
<evidence type="ECO:0000313" key="2">
    <source>
        <dbReference type="WBParaSite" id="ECPE_0001795801-mRNA-1"/>
    </source>
</evidence>
<feature type="region of interest" description="Disordered" evidence="1">
    <location>
        <begin position="30"/>
        <end position="52"/>
    </location>
</feature>
<sequence>LAAQLEKRSRAHERAVAKLSVIQEQATRAANQAASDRANLEQTAQRDVSRAQEQIRAHAQTIGALVAEKTELQTRVQHLERLSQQRAQ</sequence>
<reference evidence="2" key="1">
    <citation type="submission" date="2016-06" db="UniProtKB">
        <authorList>
            <consortium name="WormBaseParasite"/>
        </authorList>
    </citation>
    <scope>IDENTIFICATION</scope>
</reference>
<name>A0A183BFC8_9TREM</name>
<dbReference type="WBParaSite" id="ECPE_0001795801-mRNA-1">
    <property type="protein sequence ID" value="ECPE_0001795801-mRNA-1"/>
    <property type="gene ID" value="ECPE_0001795801"/>
</dbReference>
<proteinExistence type="predicted"/>
<dbReference type="AlphaFoldDB" id="A0A183BFC8"/>
<protein>
    <submittedName>
        <fullName evidence="2">Chromosome segregation protein SMC</fullName>
    </submittedName>
</protein>
<evidence type="ECO:0000256" key="1">
    <source>
        <dbReference type="SAM" id="MobiDB-lite"/>
    </source>
</evidence>
<organism evidence="2">
    <name type="scientific">Echinostoma caproni</name>
    <dbReference type="NCBI Taxonomy" id="27848"/>
    <lineage>
        <taxon>Eukaryota</taxon>
        <taxon>Metazoa</taxon>
        <taxon>Spiralia</taxon>
        <taxon>Lophotrochozoa</taxon>
        <taxon>Platyhelminthes</taxon>
        <taxon>Trematoda</taxon>
        <taxon>Digenea</taxon>
        <taxon>Plagiorchiida</taxon>
        <taxon>Echinostomata</taxon>
        <taxon>Echinostomatoidea</taxon>
        <taxon>Echinostomatidae</taxon>
        <taxon>Echinostoma</taxon>
    </lineage>
</organism>